<keyword evidence="3 5" id="KW-0436">Ligase</keyword>
<dbReference type="PROSITE" id="PS51186">
    <property type="entry name" value="GNAT"/>
    <property type="match status" value="1"/>
</dbReference>
<dbReference type="SUPFAM" id="SSF55729">
    <property type="entry name" value="Acyl-CoA N-acyltransferases (Nat)"/>
    <property type="match status" value="1"/>
</dbReference>
<keyword evidence="1 3" id="KW-0547">Nucleotide-binding</keyword>
<dbReference type="RefSeq" id="WP_131914402.1">
    <property type="nucleotide sequence ID" value="NZ_OU594967.1"/>
</dbReference>
<dbReference type="SUPFAM" id="SSF52374">
    <property type="entry name" value="Nucleotidylyl transferase"/>
    <property type="match status" value="1"/>
</dbReference>
<dbReference type="GO" id="GO:0008771">
    <property type="term" value="F:[citrate (pro-3S)-lyase] ligase activity"/>
    <property type="evidence" value="ECO:0007669"/>
    <property type="project" value="UniProtKB-EC"/>
</dbReference>
<dbReference type="NCBIfam" id="TIGR00124">
    <property type="entry name" value="cit_ly_ligase"/>
    <property type="match status" value="1"/>
</dbReference>
<dbReference type="OrthoDB" id="9779753at2"/>
<comment type="catalytic activity">
    <reaction evidence="3">
        <text>holo-[citrate lyase ACP] + acetate + ATP = acetyl-[citrate lyase ACP] + AMP + diphosphate</text>
        <dbReference type="Rhea" id="RHEA:23788"/>
        <dbReference type="Rhea" id="RHEA-COMP:10158"/>
        <dbReference type="Rhea" id="RHEA-COMP:13710"/>
        <dbReference type="ChEBI" id="CHEBI:30089"/>
        <dbReference type="ChEBI" id="CHEBI:30616"/>
        <dbReference type="ChEBI" id="CHEBI:33019"/>
        <dbReference type="ChEBI" id="CHEBI:82683"/>
        <dbReference type="ChEBI" id="CHEBI:137976"/>
        <dbReference type="ChEBI" id="CHEBI:456215"/>
        <dbReference type="EC" id="6.2.1.22"/>
    </reaction>
</comment>
<dbReference type="Proteomes" id="UP000295565">
    <property type="component" value="Unassembled WGS sequence"/>
</dbReference>
<name>A0A4R1J7X2_9GAMM</name>
<dbReference type="Gene3D" id="3.40.630.30">
    <property type="match status" value="1"/>
</dbReference>
<dbReference type="Gene3D" id="3.40.50.620">
    <property type="entry name" value="HUPs"/>
    <property type="match status" value="1"/>
</dbReference>
<keyword evidence="6" id="KW-1185">Reference proteome</keyword>
<feature type="domain" description="N-acetyltransferase" evidence="4">
    <location>
        <begin position="1"/>
        <end position="129"/>
    </location>
</feature>
<dbReference type="InterPro" id="IPR005216">
    <property type="entry name" value="Citrate_lyase_ligase"/>
</dbReference>
<keyword evidence="5" id="KW-0456">Lyase</keyword>
<gene>
    <name evidence="5" type="ORF">EV690_3683</name>
</gene>
<dbReference type="GO" id="GO:0005524">
    <property type="term" value="F:ATP binding"/>
    <property type="evidence" value="ECO:0007669"/>
    <property type="project" value="UniProtKB-UniRule"/>
</dbReference>
<dbReference type="InterPro" id="IPR000182">
    <property type="entry name" value="GNAT_dom"/>
</dbReference>
<dbReference type="InterPro" id="IPR014729">
    <property type="entry name" value="Rossmann-like_a/b/a_fold"/>
</dbReference>
<keyword evidence="2 3" id="KW-0067">ATP-binding</keyword>
<dbReference type="EMBL" id="SMGD01000019">
    <property type="protein sequence ID" value="TCK46404.1"/>
    <property type="molecule type" value="Genomic_DNA"/>
</dbReference>
<dbReference type="AlphaFoldDB" id="A0A4R1J7X2"/>
<reference evidence="5 6" key="1">
    <citation type="submission" date="2019-03" db="EMBL/GenBank/DDBJ databases">
        <title>Genomic Encyclopedia of Type Strains, Phase IV (KMG-IV): sequencing the most valuable type-strain genomes for metagenomic binning, comparative biology and taxonomic classification.</title>
        <authorList>
            <person name="Goeker M."/>
        </authorList>
    </citation>
    <scope>NUCLEOTIDE SEQUENCE [LARGE SCALE GENOMIC DNA]</scope>
    <source>
        <strain evidence="5 6">DSM 18577</strain>
    </source>
</reference>
<comment type="function">
    <text evidence="3">Acetylation of prosthetic group (2-(5''-phosphoribosyl)-3'-dephosphocoenzyme-A) of the gamma subunit of citrate lyase.</text>
</comment>
<evidence type="ECO:0000256" key="3">
    <source>
        <dbReference type="PIRNR" id="PIRNR005751"/>
    </source>
</evidence>
<protein>
    <recommendedName>
        <fullName evidence="3">[Citrate [pro-3S]-lyase] ligase</fullName>
        <ecNumber evidence="3">6.2.1.22</ecNumber>
    </recommendedName>
</protein>
<dbReference type="Pfam" id="PF13508">
    <property type="entry name" value="Acetyltransf_7"/>
    <property type="match status" value="1"/>
</dbReference>
<dbReference type="InterPro" id="IPR013166">
    <property type="entry name" value="Citrate_lyase_ligase_C"/>
</dbReference>
<dbReference type="GO" id="GO:0016747">
    <property type="term" value="F:acyltransferase activity, transferring groups other than amino-acyl groups"/>
    <property type="evidence" value="ECO:0007669"/>
    <property type="project" value="InterPro"/>
</dbReference>
<dbReference type="SMART" id="SM00764">
    <property type="entry name" value="Citrate_ly_lig"/>
    <property type="match status" value="1"/>
</dbReference>
<dbReference type="PANTHER" id="PTHR40599">
    <property type="entry name" value="[CITRATE [PRO-3S]-LYASE] LIGASE"/>
    <property type="match status" value="1"/>
</dbReference>
<sequence length="349" mass="39286">MNNDDIQLNWTSLTELKFLPVDLDRLLKRVNLHLDQSIEQLLIATYQNKVVGCAGLSGSTIRNVAVDPDYQGHQLAVKLVDECQYKACELGQHHLFLYTKPSNQSLFEGCGFYKLVSSPDALLMENTPVGIANFCKKLSQSRRAGASQSSIVINANPFTLGHRYLIEQACQQSDWLHLFVVSEDLSEFSYHQRLAMIKDGTRGIPNITLYPGGPYLISRATFPSYFLKDQQQVDNAYAAIDLLLFRNYIAPALGLTHRFIGTEPFCPITAAYNAQIHYWLGTENINEYPALDIVEVQRQTDPDGMPISASRVRHLLHKGQLAKIKEIVPSSTYTRLQHNVEPLMTVSTK</sequence>
<evidence type="ECO:0000256" key="2">
    <source>
        <dbReference type="ARBA" id="ARBA00022840"/>
    </source>
</evidence>
<dbReference type="InterPro" id="IPR004821">
    <property type="entry name" value="Cyt_trans-like"/>
</dbReference>
<organism evidence="5 6">
    <name type="scientific">Celerinatantimonas diazotrophica</name>
    <dbReference type="NCBI Taxonomy" id="412034"/>
    <lineage>
        <taxon>Bacteria</taxon>
        <taxon>Pseudomonadati</taxon>
        <taxon>Pseudomonadota</taxon>
        <taxon>Gammaproteobacteria</taxon>
        <taxon>Celerinatantimonadaceae</taxon>
        <taxon>Celerinatantimonas</taxon>
    </lineage>
</organism>
<comment type="caution">
    <text evidence="5">The sequence shown here is derived from an EMBL/GenBank/DDBJ whole genome shotgun (WGS) entry which is preliminary data.</text>
</comment>
<dbReference type="InterPro" id="IPR016181">
    <property type="entry name" value="Acyl_CoA_acyltransferase"/>
</dbReference>
<evidence type="ECO:0000256" key="1">
    <source>
        <dbReference type="ARBA" id="ARBA00022741"/>
    </source>
</evidence>
<dbReference type="GO" id="GO:0016829">
    <property type="term" value="F:lyase activity"/>
    <property type="evidence" value="ECO:0007669"/>
    <property type="project" value="UniProtKB-KW"/>
</dbReference>
<evidence type="ECO:0000259" key="4">
    <source>
        <dbReference type="PROSITE" id="PS51186"/>
    </source>
</evidence>
<evidence type="ECO:0000313" key="6">
    <source>
        <dbReference type="Proteomes" id="UP000295565"/>
    </source>
</evidence>
<evidence type="ECO:0000313" key="5">
    <source>
        <dbReference type="EMBL" id="TCK46404.1"/>
    </source>
</evidence>
<dbReference type="EC" id="6.2.1.22" evidence="3"/>
<dbReference type="NCBIfam" id="TIGR00125">
    <property type="entry name" value="cyt_tran_rel"/>
    <property type="match status" value="1"/>
</dbReference>
<dbReference type="PANTHER" id="PTHR40599:SF1">
    <property type="entry name" value="[CITRATE [PRO-3S]-LYASE] LIGASE"/>
    <property type="match status" value="1"/>
</dbReference>
<dbReference type="Pfam" id="PF08218">
    <property type="entry name" value="Citrate_ly_lig"/>
    <property type="match status" value="1"/>
</dbReference>
<proteinExistence type="predicted"/>
<accession>A0A4R1J7X2</accession>
<dbReference type="PIRSF" id="PIRSF005751">
    <property type="entry name" value="Acet_citr_lig"/>
    <property type="match status" value="1"/>
</dbReference>